<name>A0A6F8VD85_9PROT</name>
<evidence type="ECO:0000313" key="3">
    <source>
        <dbReference type="EMBL" id="BCB27300.1"/>
    </source>
</evidence>
<feature type="domain" description="KfrA N-terminal DNA-binding" evidence="2">
    <location>
        <begin position="33"/>
        <end position="137"/>
    </location>
</feature>
<protein>
    <recommendedName>
        <fullName evidence="2">KfrA N-terminal DNA-binding domain-containing protein</fullName>
    </recommendedName>
</protein>
<reference evidence="4" key="1">
    <citation type="submission" date="2020-03" db="EMBL/GenBank/DDBJ databases">
        <title>Complete genome sequence of sulfur-oxidizing bacterium skT11.</title>
        <authorList>
            <person name="Kanda M."/>
            <person name="Kojima H."/>
            <person name="Fukui M."/>
        </authorList>
    </citation>
    <scope>NUCLEOTIDE SEQUENCE [LARGE SCALE GENOMIC DNA]</scope>
    <source>
        <strain evidence="4">skT11</strain>
    </source>
</reference>
<evidence type="ECO:0000256" key="1">
    <source>
        <dbReference type="SAM" id="Coils"/>
    </source>
</evidence>
<dbReference type="EMBL" id="AP022853">
    <property type="protein sequence ID" value="BCB27300.1"/>
    <property type="molecule type" value="Genomic_DNA"/>
</dbReference>
<evidence type="ECO:0000313" key="4">
    <source>
        <dbReference type="Proteomes" id="UP000502260"/>
    </source>
</evidence>
<evidence type="ECO:0000259" key="2">
    <source>
        <dbReference type="Pfam" id="PF11740"/>
    </source>
</evidence>
<proteinExistence type="predicted"/>
<dbReference type="Pfam" id="PF11740">
    <property type="entry name" value="KfrA_N"/>
    <property type="match status" value="1"/>
</dbReference>
<sequence>MTTESQITADIEALRKSVPDTKDLYREVCTILFFRYGVTPTANKLYQYVRKGSMSAPAEALGKFWEDLREKSRVRIEHPDLPDELKTAAGEMVAALWTQSQAAAHEGLAAYRVEAQNAVLEAQTTKANSENDRAAALKELEQARHSAQMAFDRSLQLERDLASERASKDSLSTQLAAAGLQNASLEAALSEARRDFAAELEKLRQALQKSEERYDAKEKHALLEIDRERTSTVKLQKELVQLRQTHLEATDRLRNEITKIQNELANARQGTGVAEGMLREMRNLNQQQTEQLQSLQTLVAERDTRNVLLQRDLEMQRLLAKQPAKTVSIKPRRRRKS</sequence>
<organism evidence="3 4">
    <name type="scientific">Sulfurimicrobium lacus</name>
    <dbReference type="NCBI Taxonomy" id="2715678"/>
    <lineage>
        <taxon>Bacteria</taxon>
        <taxon>Pseudomonadati</taxon>
        <taxon>Pseudomonadota</taxon>
        <taxon>Betaproteobacteria</taxon>
        <taxon>Nitrosomonadales</taxon>
        <taxon>Sulfuricellaceae</taxon>
        <taxon>Sulfurimicrobium</taxon>
    </lineage>
</organism>
<dbReference type="AlphaFoldDB" id="A0A6F8VD85"/>
<dbReference type="KEGG" id="slac:SKTS_21860"/>
<gene>
    <name evidence="3" type="ORF">SKTS_21860</name>
</gene>
<dbReference type="InterPro" id="IPR021104">
    <property type="entry name" value="KfrA_DNA-bd_N"/>
</dbReference>
<keyword evidence="1" id="KW-0175">Coiled coil</keyword>
<dbReference type="Proteomes" id="UP000502260">
    <property type="component" value="Chromosome"/>
</dbReference>
<accession>A0A6F8VD85</accession>
<keyword evidence="4" id="KW-1185">Reference proteome</keyword>
<feature type="coiled-coil region" evidence="1">
    <location>
        <begin position="175"/>
        <end position="298"/>
    </location>
</feature>
<dbReference type="RefSeq" id="WP_173064677.1">
    <property type="nucleotide sequence ID" value="NZ_AP022853.1"/>
</dbReference>